<dbReference type="FunFam" id="3.90.226.10:FF:000004">
    <property type="entry name" value="Methylcrotonoyl-CoA carboxylase beta chain"/>
    <property type="match status" value="1"/>
</dbReference>
<dbReference type="RefSeq" id="WP_184174825.1">
    <property type="nucleotide sequence ID" value="NZ_JACHGF010000004.1"/>
</dbReference>
<dbReference type="Pfam" id="PF01039">
    <property type="entry name" value="Carboxyl_trans"/>
    <property type="match status" value="1"/>
</dbReference>
<evidence type="ECO:0000256" key="1">
    <source>
        <dbReference type="SAM" id="Phobius"/>
    </source>
</evidence>
<dbReference type="GO" id="GO:1905202">
    <property type="term" value="C:methylcrotonoyl-CoA carboxylase complex"/>
    <property type="evidence" value="ECO:0007669"/>
    <property type="project" value="TreeGrafter"/>
</dbReference>
<dbReference type="PANTHER" id="PTHR22855:SF13">
    <property type="entry name" value="METHYLCROTONOYL-COA CARBOXYLASE BETA CHAIN, MITOCHONDRIAL"/>
    <property type="match status" value="1"/>
</dbReference>
<evidence type="ECO:0000259" key="2">
    <source>
        <dbReference type="PROSITE" id="PS50980"/>
    </source>
</evidence>
<proteinExistence type="predicted"/>
<comment type="caution">
    <text evidence="4">The sequence shown here is derived from an EMBL/GenBank/DDBJ whole genome shotgun (WGS) entry which is preliminary data.</text>
</comment>
<keyword evidence="4" id="KW-0808">Transferase</keyword>
<evidence type="ECO:0000313" key="4">
    <source>
        <dbReference type="EMBL" id="MBB5284873.1"/>
    </source>
</evidence>
<keyword evidence="1" id="KW-1133">Transmembrane helix</keyword>
<gene>
    <name evidence="4" type="ORF">HNQ92_003021</name>
</gene>
<dbReference type="PANTHER" id="PTHR22855">
    <property type="entry name" value="ACETYL, PROPIONYL, PYRUVATE, AND GLUTACONYL CARBOXYLASE-RELATED"/>
    <property type="match status" value="1"/>
</dbReference>
<accession>A0A840TUD5</accession>
<evidence type="ECO:0000313" key="5">
    <source>
        <dbReference type="Proteomes" id="UP000557307"/>
    </source>
</evidence>
<keyword evidence="1" id="KW-0472">Membrane</keyword>
<feature type="domain" description="CoA carboxyltransferase C-terminal" evidence="3">
    <location>
        <begin position="264"/>
        <end position="530"/>
    </location>
</feature>
<dbReference type="GO" id="GO:0006552">
    <property type="term" value="P:L-leucine catabolic process"/>
    <property type="evidence" value="ECO:0007669"/>
    <property type="project" value="TreeGrafter"/>
</dbReference>
<dbReference type="EMBL" id="JACHGF010000004">
    <property type="protein sequence ID" value="MBB5284873.1"/>
    <property type="molecule type" value="Genomic_DNA"/>
</dbReference>
<dbReference type="PROSITE" id="PS50980">
    <property type="entry name" value="COA_CT_NTER"/>
    <property type="match status" value="1"/>
</dbReference>
<sequence length="539" mass="57788">MTHQQLLDDLHQRLATVKLGGGPKKIESQHQKGKLTARERIDYLLDDGSYFLEVGTLAGDGLYEEEGGCPSGGVVVGLGYVAGRLCVVVANDATVKAGAWFPITAKKNLRAQEIALENRLPIIYLVDSAGVYLPLQAEVFADKEHFGRIFRNNARMSALGIVQIAAIMGSCVAGGAYLPIMSDEALIVEGTGSVFLAGPYLVKSSVGENVDAETLGGATMHCEISGVTDNKYPDDPSCLDAIRRLLDKVGTPASAGFQRSAPAAPRRAPEQLFELLPTDRVKPYDMAALLECLVDAAEVEGTSGLDEYKPDYGKTLLCAYARVDGWAVGIVANQRKVVKSGKGEMQMGGVIYGEAADKAARFIMNCNQKKIPLLFFHDVTGFMVGSRAEQGGIIKDGAKMVNAVANSVVPKFTFIVGSSYGAGNYAMCGKAYDPRLIYAWPTAQMAVMSGSTAAKTLVQIETASLKAKGQTITPEVEQELLAQITNRYNEQLSPYYAAARLWVDGVIDPRETRRIISLGIEAANQAPITQSFNVGVIQT</sequence>
<dbReference type="InterPro" id="IPR034733">
    <property type="entry name" value="AcCoA_carboxyl_beta"/>
</dbReference>
<name>A0A840TUD5_9BACT</name>
<feature type="domain" description="CoA carboxyltransferase N-terminal" evidence="2">
    <location>
        <begin position="3"/>
        <end position="261"/>
    </location>
</feature>
<dbReference type="PROSITE" id="PS50989">
    <property type="entry name" value="COA_CT_CTER"/>
    <property type="match status" value="1"/>
</dbReference>
<feature type="transmembrane region" description="Helical" evidence="1">
    <location>
        <begin position="158"/>
        <end position="178"/>
    </location>
</feature>
<keyword evidence="1" id="KW-0812">Transmembrane</keyword>
<dbReference type="InterPro" id="IPR011763">
    <property type="entry name" value="COA_CT_C"/>
</dbReference>
<dbReference type="Gene3D" id="3.90.226.10">
    <property type="entry name" value="2-enoyl-CoA Hydratase, Chain A, domain 1"/>
    <property type="match status" value="2"/>
</dbReference>
<dbReference type="InterPro" id="IPR029045">
    <property type="entry name" value="ClpP/crotonase-like_dom_sf"/>
</dbReference>
<keyword evidence="5" id="KW-1185">Reference proteome</keyword>
<dbReference type="Proteomes" id="UP000557307">
    <property type="component" value="Unassembled WGS sequence"/>
</dbReference>
<dbReference type="GO" id="GO:0004485">
    <property type="term" value="F:methylcrotonoyl-CoA carboxylase activity"/>
    <property type="evidence" value="ECO:0007669"/>
    <property type="project" value="TreeGrafter"/>
</dbReference>
<dbReference type="FunFam" id="3.90.226.10:FF:000030">
    <property type="entry name" value="Acetyl-CoA carboxylase carboxyltransferase subunit"/>
    <property type="match status" value="1"/>
</dbReference>
<dbReference type="AlphaFoldDB" id="A0A840TUD5"/>
<dbReference type="InterPro" id="IPR045190">
    <property type="entry name" value="MCCB/AccD1-like"/>
</dbReference>
<reference evidence="4 5" key="1">
    <citation type="submission" date="2020-08" db="EMBL/GenBank/DDBJ databases">
        <title>Genomic Encyclopedia of Type Strains, Phase IV (KMG-IV): sequencing the most valuable type-strain genomes for metagenomic binning, comparative biology and taxonomic classification.</title>
        <authorList>
            <person name="Goeker M."/>
        </authorList>
    </citation>
    <scope>NUCLEOTIDE SEQUENCE [LARGE SCALE GENOMIC DNA]</scope>
    <source>
        <strain evidence="4 5">DSM 105074</strain>
    </source>
</reference>
<dbReference type="InterPro" id="IPR011762">
    <property type="entry name" value="COA_CT_N"/>
</dbReference>
<protein>
    <submittedName>
        <fullName evidence="4">Acetyl-CoA carboxylase carboxyltransferase component</fullName>
    </submittedName>
</protein>
<evidence type="ECO:0000259" key="3">
    <source>
        <dbReference type="PROSITE" id="PS50989"/>
    </source>
</evidence>
<dbReference type="SUPFAM" id="SSF52096">
    <property type="entry name" value="ClpP/crotonase"/>
    <property type="match status" value="2"/>
</dbReference>
<organism evidence="4 5">
    <name type="scientific">Rhabdobacter roseus</name>
    <dbReference type="NCBI Taxonomy" id="1655419"/>
    <lineage>
        <taxon>Bacteria</taxon>
        <taxon>Pseudomonadati</taxon>
        <taxon>Bacteroidota</taxon>
        <taxon>Cytophagia</taxon>
        <taxon>Cytophagales</taxon>
        <taxon>Cytophagaceae</taxon>
        <taxon>Rhabdobacter</taxon>
    </lineage>
</organism>
<dbReference type="GO" id="GO:0016740">
    <property type="term" value="F:transferase activity"/>
    <property type="evidence" value="ECO:0007669"/>
    <property type="project" value="UniProtKB-KW"/>
</dbReference>